<evidence type="ECO:0000259" key="2">
    <source>
        <dbReference type="Pfam" id="PF09363"/>
    </source>
</evidence>
<protein>
    <submittedName>
        <fullName evidence="3">Phosphoketolase</fullName>
    </submittedName>
</protein>
<dbReference type="RefSeq" id="WP_014467297.1">
    <property type="nucleotide sequence ID" value="NC_017186.1"/>
</dbReference>
<dbReference type="EMBL" id="CP002896">
    <property type="protein sequence ID" value="AEK44185.1"/>
    <property type="molecule type" value="Genomic_DNA"/>
</dbReference>
<evidence type="ECO:0000313" key="4">
    <source>
        <dbReference type="Proteomes" id="UP000006138"/>
    </source>
</evidence>
<dbReference type="KEGG" id="amn:RAM_28540"/>
<sequence length="35" mass="3908">MHQLLHGRPEPGRFHVRGYTDQGTTTPFAMVVLTG</sequence>
<feature type="domain" description="Xylulose 5-phosphate/Fructose 6-phosphate phosphoketolase C-terminal" evidence="2">
    <location>
        <begin position="1"/>
        <end position="33"/>
    </location>
</feature>
<accession>A0A9R0P0W3</accession>
<feature type="region of interest" description="Disordered" evidence="1">
    <location>
        <begin position="1"/>
        <end position="20"/>
    </location>
</feature>
<dbReference type="GO" id="GO:0005975">
    <property type="term" value="P:carbohydrate metabolic process"/>
    <property type="evidence" value="ECO:0007669"/>
    <property type="project" value="InterPro"/>
</dbReference>
<dbReference type="Pfam" id="PF09363">
    <property type="entry name" value="XFP_C"/>
    <property type="match status" value="1"/>
</dbReference>
<evidence type="ECO:0000256" key="1">
    <source>
        <dbReference type="SAM" id="MobiDB-lite"/>
    </source>
</evidence>
<dbReference type="GO" id="GO:0016832">
    <property type="term" value="F:aldehyde-lyase activity"/>
    <property type="evidence" value="ECO:0007669"/>
    <property type="project" value="InterPro"/>
</dbReference>
<organism evidence="3 4">
    <name type="scientific">Amycolatopsis mediterranei (strain S699)</name>
    <name type="common">Nocardia mediterranei</name>
    <dbReference type="NCBI Taxonomy" id="713604"/>
    <lineage>
        <taxon>Bacteria</taxon>
        <taxon>Bacillati</taxon>
        <taxon>Actinomycetota</taxon>
        <taxon>Actinomycetes</taxon>
        <taxon>Pseudonocardiales</taxon>
        <taxon>Pseudonocardiaceae</taxon>
        <taxon>Amycolatopsis</taxon>
    </lineage>
</organism>
<proteinExistence type="predicted"/>
<dbReference type="GeneID" id="99574128"/>
<gene>
    <name evidence="3" type="ordered locus">RAM_28540</name>
</gene>
<reference evidence="3 4" key="1">
    <citation type="journal article" date="2011" name="J. Bacteriol.">
        <title>Whole genome sequence of the rifamycin B-producing strain Amycolatopsis mediterranei S699.</title>
        <authorList>
            <person name="Verma M."/>
            <person name="Kaur J."/>
            <person name="Kumar M."/>
            <person name="Kumari K."/>
            <person name="Saxena A."/>
            <person name="Anand S."/>
            <person name="Nigam A."/>
            <person name="Ravi V."/>
            <person name="Raghuvanshi S."/>
            <person name="Khurana P."/>
            <person name="Tyagi A.K."/>
            <person name="Khurana J.P."/>
            <person name="Lal R."/>
        </authorList>
    </citation>
    <scope>NUCLEOTIDE SEQUENCE [LARGE SCALE GENOMIC DNA]</scope>
    <source>
        <strain evidence="3 4">S699</strain>
    </source>
</reference>
<evidence type="ECO:0000313" key="3">
    <source>
        <dbReference type="EMBL" id="AEK44185.1"/>
    </source>
</evidence>
<dbReference type="Gene3D" id="3.40.50.920">
    <property type="match status" value="1"/>
</dbReference>
<dbReference type="Proteomes" id="UP000006138">
    <property type="component" value="Chromosome"/>
</dbReference>
<name>A0A9R0P0W3_AMYMS</name>
<dbReference type="AlphaFoldDB" id="A0A9R0P0W3"/>
<dbReference type="InterPro" id="IPR009014">
    <property type="entry name" value="Transketo_C/PFOR_II"/>
</dbReference>
<dbReference type="InterPro" id="IPR018969">
    <property type="entry name" value="Xul5P/Fru6P_PKetolase_C"/>
</dbReference>
<keyword evidence="4" id="KW-1185">Reference proteome</keyword>